<dbReference type="Pfam" id="PF02801">
    <property type="entry name" value="Ketoacyl-synt_C"/>
    <property type="match status" value="1"/>
</dbReference>
<evidence type="ECO:0000256" key="36">
    <source>
        <dbReference type="ARBA" id="ARBA00048571"/>
    </source>
</evidence>
<evidence type="ECO:0000256" key="4">
    <source>
        <dbReference type="ARBA" id="ARBA00022679"/>
    </source>
</evidence>
<dbReference type="SUPFAM" id="SSF50129">
    <property type="entry name" value="GroES-like"/>
    <property type="match status" value="1"/>
</dbReference>
<dbReference type="InterPro" id="IPR029058">
    <property type="entry name" value="AB_hydrolase_fold"/>
</dbReference>
<comment type="catalytic activity">
    <reaction evidence="42">
        <text>decanoyl-[ACP] + malonyl-[ACP] + H(+) = 3-oxododecanoyl-[ACP] + holo-[ACP] + CO2</text>
        <dbReference type="Rhea" id="RHEA:41868"/>
        <dbReference type="Rhea" id="RHEA-COMP:9623"/>
        <dbReference type="Rhea" id="RHEA-COMP:9640"/>
        <dbReference type="Rhea" id="RHEA-COMP:9641"/>
        <dbReference type="Rhea" id="RHEA-COMP:9685"/>
        <dbReference type="ChEBI" id="CHEBI:15378"/>
        <dbReference type="ChEBI" id="CHEBI:16526"/>
        <dbReference type="ChEBI" id="CHEBI:64479"/>
        <dbReference type="ChEBI" id="CHEBI:78449"/>
        <dbReference type="ChEBI" id="CHEBI:78468"/>
        <dbReference type="ChEBI" id="CHEBI:78469"/>
    </reaction>
    <physiologicalReaction direction="left-to-right" evidence="42">
        <dbReference type="Rhea" id="RHEA:41869"/>
    </physiologicalReaction>
</comment>
<evidence type="ECO:0000256" key="25">
    <source>
        <dbReference type="ARBA" id="ARBA00047500"/>
    </source>
</evidence>
<evidence type="ECO:0000256" key="26">
    <source>
        <dbReference type="ARBA" id="ARBA00047578"/>
    </source>
</evidence>
<dbReference type="InterPro" id="IPR018201">
    <property type="entry name" value="Ketoacyl_synth_AS"/>
</dbReference>
<comment type="catalytic activity">
    <reaction evidence="13">
        <text>(3R)-hydroxydecanoyl-[ACP] = (2E)-decenoyl-[ACP] + H2O</text>
        <dbReference type="Rhea" id="RHEA:41860"/>
        <dbReference type="Rhea" id="RHEA-COMP:9638"/>
        <dbReference type="Rhea" id="RHEA-COMP:9639"/>
        <dbReference type="ChEBI" id="CHEBI:15377"/>
        <dbReference type="ChEBI" id="CHEBI:78466"/>
        <dbReference type="ChEBI" id="CHEBI:78467"/>
    </reaction>
    <physiologicalReaction direction="left-to-right" evidence="13">
        <dbReference type="Rhea" id="RHEA:41861"/>
    </physiologicalReaction>
</comment>
<keyword evidence="4" id="KW-0808">Transferase</keyword>
<keyword evidence="56" id="KW-1185">Reference proteome</keyword>
<organism evidence="55 56">
    <name type="scientific">Streptomonospora arabica</name>
    <dbReference type="NCBI Taxonomy" id="412417"/>
    <lineage>
        <taxon>Bacteria</taxon>
        <taxon>Bacillati</taxon>
        <taxon>Actinomycetota</taxon>
        <taxon>Actinomycetes</taxon>
        <taxon>Streptosporangiales</taxon>
        <taxon>Nocardiopsidaceae</taxon>
        <taxon>Streptomonospora</taxon>
    </lineage>
</organism>
<dbReference type="SMART" id="SM00824">
    <property type="entry name" value="PKS_TE"/>
    <property type="match status" value="1"/>
</dbReference>
<evidence type="ECO:0000256" key="32">
    <source>
        <dbReference type="ARBA" id="ARBA00048281"/>
    </source>
</evidence>
<comment type="function">
    <text evidence="19">Fatty acid synthetase is a multifunctional enzyme that catalyzes the de novo biosynthesis of long-chain saturated fatty acids starting from acetyl-CoA and malonyl-CoA in the presence of NADPH. This multifunctional protein contains 7 catalytic activities and a site for the binding of the prosthetic group 4'-phosphopantetheine of the acyl carrier protein ([ACP]) domain.</text>
</comment>
<accession>A0ABV9SQI5</accession>
<comment type="catalytic activity">
    <reaction evidence="17">
        <text>(3R)-hydroxyhexadecanoyl-[ACP] = (2E)-hexadecenoyl-[ACP] + H2O</text>
        <dbReference type="Rhea" id="RHEA:41908"/>
        <dbReference type="Rhea" id="RHEA-COMP:9650"/>
        <dbReference type="Rhea" id="RHEA-COMP:9651"/>
        <dbReference type="ChEBI" id="CHEBI:15377"/>
        <dbReference type="ChEBI" id="CHEBI:78480"/>
        <dbReference type="ChEBI" id="CHEBI:78481"/>
    </reaction>
    <physiologicalReaction direction="left-to-right" evidence="17">
        <dbReference type="Rhea" id="RHEA:41909"/>
    </physiologicalReaction>
</comment>
<dbReference type="Gene3D" id="3.30.70.3290">
    <property type="match status" value="1"/>
</dbReference>
<dbReference type="Pfam" id="PF13602">
    <property type="entry name" value="ADH_zinc_N_2"/>
    <property type="match status" value="1"/>
</dbReference>
<feature type="compositionally biased region" description="Pro residues" evidence="51">
    <location>
        <begin position="500"/>
        <end position="509"/>
    </location>
</feature>
<dbReference type="Pfam" id="PF08659">
    <property type="entry name" value="KR"/>
    <property type="match status" value="1"/>
</dbReference>
<evidence type="ECO:0000256" key="45">
    <source>
        <dbReference type="ARBA" id="ARBA00049414"/>
    </source>
</evidence>
<dbReference type="Gene3D" id="1.10.1200.10">
    <property type="entry name" value="ACP-like"/>
    <property type="match status" value="1"/>
</dbReference>
<comment type="catalytic activity">
    <reaction evidence="10">
        <text>(3R)-hydroxyoctanoyl-[ACP] = (2E)-octenoyl-[ACP] + H2O</text>
        <dbReference type="Rhea" id="RHEA:41844"/>
        <dbReference type="Rhea" id="RHEA-COMP:9634"/>
        <dbReference type="Rhea" id="RHEA-COMP:9635"/>
        <dbReference type="ChEBI" id="CHEBI:15377"/>
        <dbReference type="ChEBI" id="CHEBI:78461"/>
        <dbReference type="ChEBI" id="CHEBI:78462"/>
    </reaction>
    <physiologicalReaction direction="left-to-right" evidence="10">
        <dbReference type="Rhea" id="RHEA:41845"/>
    </physiologicalReaction>
</comment>
<comment type="catalytic activity">
    <reaction evidence="21">
        <text>hexanoyl-[ACP] + malonyl-[ACP] + H(+) = 3-oxooctanoyl-[ACP] + holo-[ACP] + CO2</text>
        <dbReference type="Rhea" id="RHEA:41836"/>
        <dbReference type="Rhea" id="RHEA-COMP:9623"/>
        <dbReference type="Rhea" id="RHEA-COMP:9632"/>
        <dbReference type="Rhea" id="RHEA-COMP:9633"/>
        <dbReference type="Rhea" id="RHEA-COMP:9685"/>
        <dbReference type="ChEBI" id="CHEBI:15378"/>
        <dbReference type="ChEBI" id="CHEBI:16526"/>
        <dbReference type="ChEBI" id="CHEBI:64479"/>
        <dbReference type="ChEBI" id="CHEBI:78449"/>
        <dbReference type="ChEBI" id="CHEBI:78459"/>
        <dbReference type="ChEBI" id="CHEBI:78460"/>
    </reaction>
    <physiologicalReaction direction="left-to-right" evidence="21">
        <dbReference type="Rhea" id="RHEA:41837"/>
    </physiologicalReaction>
</comment>
<dbReference type="Pfam" id="PF00975">
    <property type="entry name" value="Thioesterase"/>
    <property type="match status" value="1"/>
</dbReference>
<feature type="compositionally biased region" description="Gly residues" evidence="51">
    <location>
        <begin position="2209"/>
        <end position="2222"/>
    </location>
</feature>
<evidence type="ECO:0000256" key="37">
    <source>
        <dbReference type="ARBA" id="ARBA00048650"/>
    </source>
</evidence>
<dbReference type="SMART" id="SM00829">
    <property type="entry name" value="PKS_ER"/>
    <property type="match status" value="1"/>
</dbReference>
<comment type="catalytic activity">
    <reaction evidence="11">
        <text>(3R)-hydroxydodecanoyl-[ACP] = (2E)-dodecenoyl-[ACP] + H2O</text>
        <dbReference type="Rhea" id="RHEA:41876"/>
        <dbReference type="Rhea" id="RHEA-COMP:9642"/>
        <dbReference type="Rhea" id="RHEA-COMP:9643"/>
        <dbReference type="ChEBI" id="CHEBI:15377"/>
        <dbReference type="ChEBI" id="CHEBI:78470"/>
        <dbReference type="ChEBI" id="CHEBI:78472"/>
    </reaction>
    <physiologicalReaction direction="left-to-right" evidence="11">
        <dbReference type="Rhea" id="RHEA:41877"/>
    </physiologicalReaction>
</comment>
<comment type="catalytic activity">
    <reaction evidence="37">
        <text>a 2,3-saturated acyl-[ACP] + NADP(+) = a (2E)-enoyl-[ACP] + NADPH + H(+)</text>
        <dbReference type="Rhea" id="RHEA:22564"/>
        <dbReference type="Rhea" id="RHEA-COMP:9925"/>
        <dbReference type="Rhea" id="RHEA-COMP:9926"/>
        <dbReference type="ChEBI" id="CHEBI:15378"/>
        <dbReference type="ChEBI" id="CHEBI:57783"/>
        <dbReference type="ChEBI" id="CHEBI:58349"/>
        <dbReference type="ChEBI" id="CHEBI:78784"/>
        <dbReference type="ChEBI" id="CHEBI:78785"/>
        <dbReference type="EC" id="1.3.1.39"/>
    </reaction>
    <physiologicalReaction direction="right-to-left" evidence="37">
        <dbReference type="Rhea" id="RHEA:22566"/>
    </physiologicalReaction>
</comment>
<feature type="region of interest" description="N-terminal hotdog fold" evidence="50">
    <location>
        <begin position="1006"/>
        <end position="1135"/>
    </location>
</feature>
<dbReference type="RefSeq" id="WP_386699650.1">
    <property type="nucleotide sequence ID" value="NZ_JBHSIY010000013.1"/>
</dbReference>
<comment type="catalytic activity">
    <reaction evidence="45">
        <text>3-oxohexadecanoyl-[ACP] + NADPH + H(+) = (3R)-hydroxyhexadecanoyl-[ACP] + NADP(+)</text>
        <dbReference type="Rhea" id="RHEA:41904"/>
        <dbReference type="Rhea" id="RHEA-COMP:9649"/>
        <dbReference type="Rhea" id="RHEA-COMP:9650"/>
        <dbReference type="ChEBI" id="CHEBI:15378"/>
        <dbReference type="ChEBI" id="CHEBI:57783"/>
        <dbReference type="ChEBI" id="CHEBI:58349"/>
        <dbReference type="ChEBI" id="CHEBI:78478"/>
        <dbReference type="ChEBI" id="CHEBI:78480"/>
    </reaction>
    <physiologicalReaction direction="left-to-right" evidence="45">
        <dbReference type="Rhea" id="RHEA:41905"/>
    </physiologicalReaction>
</comment>
<evidence type="ECO:0000259" key="52">
    <source>
        <dbReference type="PROSITE" id="PS50075"/>
    </source>
</evidence>
<dbReference type="InterPro" id="IPR016036">
    <property type="entry name" value="Malonyl_transacylase_ACP-bd"/>
</dbReference>
<dbReference type="Gene3D" id="3.40.50.1820">
    <property type="entry name" value="alpha/beta hydrolase"/>
    <property type="match status" value="1"/>
</dbReference>
<dbReference type="Gene3D" id="3.40.50.720">
    <property type="entry name" value="NAD(P)-binding Rossmann-like Domain"/>
    <property type="match status" value="1"/>
</dbReference>
<feature type="domain" description="Ketosynthase family 3 (KS3)" evidence="53">
    <location>
        <begin position="44"/>
        <end position="468"/>
    </location>
</feature>
<dbReference type="SUPFAM" id="SSF51735">
    <property type="entry name" value="NAD(P)-binding Rossmann-fold domains"/>
    <property type="match status" value="3"/>
</dbReference>
<dbReference type="InterPro" id="IPR016039">
    <property type="entry name" value="Thiolase-like"/>
</dbReference>
<comment type="catalytic activity">
    <reaction evidence="35">
        <text>a fatty acyl-[ACP] + malonyl-[ACP] + H(+) = a 3-oxoacyl-[ACP] + holo-[ACP] + CO2</text>
        <dbReference type="Rhea" id="RHEA:22836"/>
        <dbReference type="Rhea" id="RHEA-COMP:9623"/>
        <dbReference type="Rhea" id="RHEA-COMP:9685"/>
        <dbReference type="Rhea" id="RHEA-COMP:9916"/>
        <dbReference type="Rhea" id="RHEA-COMP:14125"/>
        <dbReference type="ChEBI" id="CHEBI:15378"/>
        <dbReference type="ChEBI" id="CHEBI:16526"/>
        <dbReference type="ChEBI" id="CHEBI:64479"/>
        <dbReference type="ChEBI" id="CHEBI:78449"/>
        <dbReference type="ChEBI" id="CHEBI:78776"/>
        <dbReference type="ChEBI" id="CHEBI:138651"/>
        <dbReference type="EC" id="2.3.1.41"/>
    </reaction>
    <physiologicalReaction direction="left-to-right" evidence="35">
        <dbReference type="Rhea" id="RHEA:22837"/>
    </physiologicalReaction>
</comment>
<dbReference type="InterPro" id="IPR001031">
    <property type="entry name" value="Thioesterase"/>
</dbReference>
<evidence type="ECO:0000256" key="24">
    <source>
        <dbReference type="ARBA" id="ARBA00047451"/>
    </source>
</evidence>
<evidence type="ECO:0000256" key="38">
    <source>
        <dbReference type="ARBA" id="ARBA00048691"/>
    </source>
</evidence>
<feature type="region of interest" description="Disordered" evidence="51">
    <location>
        <begin position="2200"/>
        <end position="2229"/>
    </location>
</feature>
<dbReference type="SUPFAM" id="SSF52151">
    <property type="entry name" value="FabD/lysophospholipase-like"/>
    <property type="match status" value="1"/>
</dbReference>
<dbReference type="Pfam" id="PF22953">
    <property type="entry name" value="SpnB_Rossmann"/>
    <property type="match status" value="1"/>
</dbReference>
<dbReference type="InterPro" id="IPR014030">
    <property type="entry name" value="Ketoacyl_synth_N"/>
</dbReference>
<dbReference type="InterPro" id="IPR049552">
    <property type="entry name" value="PKS_DH_N"/>
</dbReference>
<dbReference type="SUPFAM" id="SSF53901">
    <property type="entry name" value="Thiolase-like"/>
    <property type="match status" value="1"/>
</dbReference>
<dbReference type="PANTHER" id="PTHR43775">
    <property type="entry name" value="FATTY ACID SYNTHASE"/>
    <property type="match status" value="1"/>
</dbReference>
<evidence type="ECO:0000256" key="48">
    <source>
        <dbReference type="ARBA" id="ARBA00049521"/>
    </source>
</evidence>
<evidence type="ECO:0000256" key="30">
    <source>
        <dbReference type="ARBA" id="ARBA00047961"/>
    </source>
</evidence>
<comment type="catalytic activity">
    <reaction evidence="40">
        <text>3-oxotetradecanoyl-[ACP] + NADPH + H(+) = (3R)-hydroxytetradecanoyl-[ACP] + NADP(+)</text>
        <dbReference type="Rhea" id="RHEA:41888"/>
        <dbReference type="Rhea" id="RHEA-COMP:9645"/>
        <dbReference type="Rhea" id="RHEA-COMP:9646"/>
        <dbReference type="ChEBI" id="CHEBI:15378"/>
        <dbReference type="ChEBI" id="CHEBI:57783"/>
        <dbReference type="ChEBI" id="CHEBI:58349"/>
        <dbReference type="ChEBI" id="CHEBI:78473"/>
        <dbReference type="ChEBI" id="CHEBI:78474"/>
    </reaction>
    <physiologicalReaction direction="left-to-right" evidence="40">
        <dbReference type="Rhea" id="RHEA:41889"/>
    </physiologicalReaction>
</comment>
<comment type="catalytic activity">
    <reaction evidence="16">
        <text>(3R)-hydroxyoctadecanoyl-[ACP] = (2E)-octadecenoyl-[ACP] + H2O</text>
        <dbReference type="Rhea" id="RHEA:41924"/>
        <dbReference type="Rhea" id="RHEA-COMP:9654"/>
        <dbReference type="Rhea" id="RHEA-COMP:9655"/>
        <dbReference type="ChEBI" id="CHEBI:15377"/>
        <dbReference type="ChEBI" id="CHEBI:78488"/>
        <dbReference type="ChEBI" id="CHEBI:78489"/>
    </reaction>
    <physiologicalReaction direction="left-to-right" evidence="16">
        <dbReference type="Rhea" id="RHEA:41925"/>
    </physiologicalReaction>
</comment>
<evidence type="ECO:0000313" key="55">
    <source>
        <dbReference type="EMBL" id="MFC4868192.1"/>
    </source>
</evidence>
<dbReference type="SMART" id="SM00827">
    <property type="entry name" value="PKS_AT"/>
    <property type="match status" value="1"/>
</dbReference>
<reference evidence="56" key="1">
    <citation type="journal article" date="2019" name="Int. J. Syst. Evol. Microbiol.">
        <title>The Global Catalogue of Microorganisms (GCM) 10K type strain sequencing project: providing services to taxonomists for standard genome sequencing and annotation.</title>
        <authorList>
            <consortium name="The Broad Institute Genomics Platform"/>
            <consortium name="The Broad Institute Genome Sequencing Center for Infectious Disease"/>
            <person name="Wu L."/>
            <person name="Ma J."/>
        </authorList>
    </citation>
    <scope>NUCLEOTIDE SEQUENCE [LARGE SCALE GENOMIC DNA]</scope>
    <source>
        <strain evidence="56">CGMCC 4.7304</strain>
    </source>
</reference>
<dbReference type="InterPro" id="IPR020843">
    <property type="entry name" value="ER"/>
</dbReference>
<evidence type="ECO:0000256" key="9">
    <source>
        <dbReference type="ARBA" id="ARBA00023315"/>
    </source>
</evidence>
<comment type="catalytic activity">
    <reaction evidence="49">
        <text>octanoyl-[ACP] + malonyl-[ACP] + H(+) = 3-oxodecanoyl-[ACP] + holo-[ACP] + CO2</text>
        <dbReference type="Rhea" id="RHEA:41852"/>
        <dbReference type="Rhea" id="RHEA-COMP:9623"/>
        <dbReference type="Rhea" id="RHEA-COMP:9636"/>
        <dbReference type="Rhea" id="RHEA-COMP:9637"/>
        <dbReference type="Rhea" id="RHEA-COMP:9685"/>
        <dbReference type="ChEBI" id="CHEBI:15378"/>
        <dbReference type="ChEBI" id="CHEBI:16526"/>
        <dbReference type="ChEBI" id="CHEBI:64479"/>
        <dbReference type="ChEBI" id="CHEBI:78449"/>
        <dbReference type="ChEBI" id="CHEBI:78463"/>
        <dbReference type="ChEBI" id="CHEBI:78464"/>
    </reaction>
    <physiologicalReaction direction="left-to-right" evidence="49">
        <dbReference type="Rhea" id="RHEA:41853"/>
    </physiologicalReaction>
</comment>
<dbReference type="InterPro" id="IPR020841">
    <property type="entry name" value="PKS_Beta-ketoAc_synthase_dom"/>
</dbReference>
<comment type="catalytic activity">
    <reaction evidence="39">
        <text>hexadecanoyl-[ACP] + H2O = hexadecanoate + holo-[ACP] + H(+)</text>
        <dbReference type="Rhea" id="RHEA:41932"/>
        <dbReference type="Rhea" id="RHEA-COMP:9652"/>
        <dbReference type="Rhea" id="RHEA-COMP:9685"/>
        <dbReference type="ChEBI" id="CHEBI:7896"/>
        <dbReference type="ChEBI" id="CHEBI:15377"/>
        <dbReference type="ChEBI" id="CHEBI:15378"/>
        <dbReference type="ChEBI" id="CHEBI:64479"/>
        <dbReference type="ChEBI" id="CHEBI:78483"/>
        <dbReference type="EC" id="3.1.2.14"/>
    </reaction>
    <physiologicalReaction direction="left-to-right" evidence="39">
        <dbReference type="Rhea" id="RHEA:41933"/>
    </physiologicalReaction>
</comment>
<evidence type="ECO:0000256" key="8">
    <source>
        <dbReference type="ARBA" id="ARBA00023268"/>
    </source>
</evidence>
<dbReference type="InterPro" id="IPR014031">
    <property type="entry name" value="Ketoacyl_synth_C"/>
</dbReference>
<comment type="catalytic activity">
    <reaction evidence="31">
        <text>hexadecanoyl-[ACP] + malonyl-[ACP] + H(+) = 3-oxooctadecanoyl-[ACP] + holo-[ACP] + CO2</text>
        <dbReference type="Rhea" id="RHEA:41916"/>
        <dbReference type="Rhea" id="RHEA-COMP:9623"/>
        <dbReference type="Rhea" id="RHEA-COMP:9652"/>
        <dbReference type="Rhea" id="RHEA-COMP:9653"/>
        <dbReference type="Rhea" id="RHEA-COMP:9685"/>
        <dbReference type="ChEBI" id="CHEBI:15378"/>
        <dbReference type="ChEBI" id="CHEBI:16526"/>
        <dbReference type="ChEBI" id="CHEBI:64479"/>
        <dbReference type="ChEBI" id="CHEBI:78449"/>
        <dbReference type="ChEBI" id="CHEBI:78483"/>
        <dbReference type="ChEBI" id="CHEBI:78487"/>
    </reaction>
    <physiologicalReaction direction="left-to-right" evidence="31">
        <dbReference type="Rhea" id="RHEA:41917"/>
    </physiologicalReaction>
</comment>
<dbReference type="InterPro" id="IPR036291">
    <property type="entry name" value="NAD(P)-bd_dom_sf"/>
</dbReference>
<comment type="catalytic activity">
    <reaction evidence="41">
        <text>(2E)-octadecenoyl-[ACP] + NADPH + H(+) = octadecanoyl-[ACP] + NADP(+)</text>
        <dbReference type="Rhea" id="RHEA:41928"/>
        <dbReference type="Rhea" id="RHEA-COMP:9655"/>
        <dbReference type="Rhea" id="RHEA-COMP:9656"/>
        <dbReference type="ChEBI" id="CHEBI:15378"/>
        <dbReference type="ChEBI" id="CHEBI:57783"/>
        <dbReference type="ChEBI" id="CHEBI:58349"/>
        <dbReference type="ChEBI" id="CHEBI:78489"/>
        <dbReference type="ChEBI" id="CHEBI:78495"/>
    </reaction>
    <physiologicalReaction direction="left-to-right" evidence="41">
        <dbReference type="Rhea" id="RHEA:41929"/>
    </physiologicalReaction>
</comment>
<comment type="catalytic activity">
    <reaction evidence="22">
        <text>a (3R)-hydroxyacyl-[ACP] + NADP(+) = a 3-oxoacyl-[ACP] + NADPH + H(+)</text>
        <dbReference type="Rhea" id="RHEA:17397"/>
        <dbReference type="Rhea" id="RHEA-COMP:9916"/>
        <dbReference type="Rhea" id="RHEA-COMP:9945"/>
        <dbReference type="ChEBI" id="CHEBI:15378"/>
        <dbReference type="ChEBI" id="CHEBI:57783"/>
        <dbReference type="ChEBI" id="CHEBI:58349"/>
        <dbReference type="ChEBI" id="CHEBI:78776"/>
        <dbReference type="ChEBI" id="CHEBI:78827"/>
        <dbReference type="EC" id="1.1.1.100"/>
    </reaction>
    <physiologicalReaction direction="right-to-left" evidence="22">
        <dbReference type="Rhea" id="RHEA:17399"/>
    </physiologicalReaction>
</comment>
<keyword evidence="2" id="KW-0596">Phosphopantetheine</keyword>
<dbReference type="Gene3D" id="3.90.180.10">
    <property type="entry name" value="Medium-chain alcohol dehydrogenases, catalytic domain"/>
    <property type="match status" value="1"/>
</dbReference>
<dbReference type="InterPro" id="IPR001227">
    <property type="entry name" value="Ac_transferase_dom_sf"/>
</dbReference>
<evidence type="ECO:0000256" key="23">
    <source>
        <dbReference type="ARBA" id="ARBA00047440"/>
    </source>
</evidence>
<comment type="catalytic activity">
    <reaction evidence="30">
        <text>acetyl-[ACP] + malonyl-[ACP] + H(+) = 3-oxobutanoyl-[ACP] + holo-[ACP] + CO2</text>
        <dbReference type="Rhea" id="RHEA:41800"/>
        <dbReference type="Rhea" id="RHEA-COMP:9621"/>
        <dbReference type="Rhea" id="RHEA-COMP:9623"/>
        <dbReference type="Rhea" id="RHEA-COMP:9625"/>
        <dbReference type="Rhea" id="RHEA-COMP:9685"/>
        <dbReference type="ChEBI" id="CHEBI:15378"/>
        <dbReference type="ChEBI" id="CHEBI:16526"/>
        <dbReference type="ChEBI" id="CHEBI:64479"/>
        <dbReference type="ChEBI" id="CHEBI:78446"/>
        <dbReference type="ChEBI" id="CHEBI:78449"/>
        <dbReference type="ChEBI" id="CHEBI:78450"/>
    </reaction>
    <physiologicalReaction direction="left-to-right" evidence="30">
        <dbReference type="Rhea" id="RHEA:41801"/>
    </physiologicalReaction>
</comment>
<dbReference type="InterPro" id="IPR057326">
    <property type="entry name" value="KR_dom"/>
</dbReference>
<comment type="catalytic activity">
    <reaction evidence="20">
        <text>3-oxooctadecanoyl-[ACP] + NADPH + H(+) = (3R)-hydroxyoctadecanoyl-[ACP] + NADP(+)</text>
        <dbReference type="Rhea" id="RHEA:41920"/>
        <dbReference type="Rhea" id="RHEA-COMP:9653"/>
        <dbReference type="Rhea" id="RHEA-COMP:9654"/>
        <dbReference type="ChEBI" id="CHEBI:15378"/>
        <dbReference type="ChEBI" id="CHEBI:57783"/>
        <dbReference type="ChEBI" id="CHEBI:58349"/>
        <dbReference type="ChEBI" id="CHEBI:78487"/>
        <dbReference type="ChEBI" id="CHEBI:78488"/>
    </reaction>
    <physiologicalReaction direction="left-to-right" evidence="20">
        <dbReference type="Rhea" id="RHEA:41921"/>
    </physiologicalReaction>
</comment>
<dbReference type="PROSITE" id="PS00606">
    <property type="entry name" value="KS3_1"/>
    <property type="match status" value="1"/>
</dbReference>
<proteinExistence type="predicted"/>
<evidence type="ECO:0000256" key="22">
    <source>
        <dbReference type="ARBA" id="ARBA00047400"/>
    </source>
</evidence>
<feature type="region of interest" description="Disordered" evidence="51">
    <location>
        <begin position="1410"/>
        <end position="1438"/>
    </location>
</feature>
<evidence type="ECO:0000256" key="14">
    <source>
        <dbReference type="ARBA" id="ARBA00023394"/>
    </source>
</evidence>
<comment type="catalytic activity">
    <reaction evidence="47">
        <text>butanoyl-[ACP] + malonyl-[ACP] + H(+) = 3-oxohexanoyl-[ACP] + holo-[ACP] + CO2</text>
        <dbReference type="Rhea" id="RHEA:41820"/>
        <dbReference type="Rhea" id="RHEA-COMP:9623"/>
        <dbReference type="Rhea" id="RHEA-COMP:9628"/>
        <dbReference type="Rhea" id="RHEA-COMP:9629"/>
        <dbReference type="Rhea" id="RHEA-COMP:9685"/>
        <dbReference type="ChEBI" id="CHEBI:15378"/>
        <dbReference type="ChEBI" id="CHEBI:16526"/>
        <dbReference type="ChEBI" id="CHEBI:64479"/>
        <dbReference type="ChEBI" id="CHEBI:78449"/>
        <dbReference type="ChEBI" id="CHEBI:78454"/>
        <dbReference type="ChEBI" id="CHEBI:78456"/>
    </reaction>
    <physiologicalReaction direction="left-to-right" evidence="47">
        <dbReference type="Rhea" id="RHEA:41821"/>
    </physiologicalReaction>
</comment>
<dbReference type="InterPro" id="IPR050091">
    <property type="entry name" value="PKS_NRPS_Biosynth_Enz"/>
</dbReference>
<dbReference type="Pfam" id="PF00698">
    <property type="entry name" value="Acyl_transf_1"/>
    <property type="match status" value="1"/>
</dbReference>
<evidence type="ECO:0000256" key="27">
    <source>
        <dbReference type="ARBA" id="ARBA00047810"/>
    </source>
</evidence>
<keyword evidence="5" id="KW-0702">S-nitrosylation</keyword>
<comment type="catalytic activity">
    <reaction evidence="24">
        <text>tetradecanoyl-[ACP] + malonyl-[ACP] + H(+) = 3-oxohexadecanoyl-[ACP] + holo-[ACP] + CO2</text>
        <dbReference type="Rhea" id="RHEA:41900"/>
        <dbReference type="Rhea" id="RHEA-COMP:9623"/>
        <dbReference type="Rhea" id="RHEA-COMP:9648"/>
        <dbReference type="Rhea" id="RHEA-COMP:9649"/>
        <dbReference type="Rhea" id="RHEA-COMP:9685"/>
        <dbReference type="ChEBI" id="CHEBI:15378"/>
        <dbReference type="ChEBI" id="CHEBI:16526"/>
        <dbReference type="ChEBI" id="CHEBI:64479"/>
        <dbReference type="ChEBI" id="CHEBI:78449"/>
        <dbReference type="ChEBI" id="CHEBI:78477"/>
        <dbReference type="ChEBI" id="CHEBI:78478"/>
    </reaction>
    <physiologicalReaction direction="left-to-right" evidence="24">
        <dbReference type="Rhea" id="RHEA:41901"/>
    </physiologicalReaction>
</comment>
<comment type="catalytic activity">
    <reaction evidence="26">
        <text>dodecanoyl-[ACP] + malonyl-[ACP] + H(+) = 3-oxotetradecanoyl-[ACP] + holo-[ACP] + CO2</text>
        <dbReference type="Rhea" id="RHEA:41884"/>
        <dbReference type="Rhea" id="RHEA-COMP:9623"/>
        <dbReference type="Rhea" id="RHEA-COMP:9644"/>
        <dbReference type="Rhea" id="RHEA-COMP:9645"/>
        <dbReference type="Rhea" id="RHEA-COMP:9685"/>
        <dbReference type="ChEBI" id="CHEBI:15378"/>
        <dbReference type="ChEBI" id="CHEBI:16526"/>
        <dbReference type="ChEBI" id="CHEBI:64479"/>
        <dbReference type="ChEBI" id="CHEBI:65264"/>
        <dbReference type="ChEBI" id="CHEBI:78449"/>
        <dbReference type="ChEBI" id="CHEBI:78473"/>
    </reaction>
    <physiologicalReaction direction="left-to-right" evidence="26">
        <dbReference type="Rhea" id="RHEA:41885"/>
    </physiologicalReaction>
</comment>
<keyword evidence="3" id="KW-0597">Phosphoprotein</keyword>
<dbReference type="InterPro" id="IPR020802">
    <property type="entry name" value="TesA-like"/>
</dbReference>
<name>A0ABV9SQI5_9ACTN</name>
<evidence type="ECO:0000256" key="34">
    <source>
        <dbReference type="ARBA" id="ARBA00048420"/>
    </source>
</evidence>
<evidence type="ECO:0000256" key="20">
    <source>
        <dbReference type="ARBA" id="ARBA00047300"/>
    </source>
</evidence>
<comment type="catalytic activity">
    <reaction evidence="46">
        <text>3-oxooctanoyl-[ACP] + NADPH + H(+) = (3R)-hydroxyoctanoyl-[ACP] + NADP(+)</text>
        <dbReference type="Rhea" id="RHEA:41840"/>
        <dbReference type="Rhea" id="RHEA-COMP:9633"/>
        <dbReference type="Rhea" id="RHEA-COMP:9634"/>
        <dbReference type="ChEBI" id="CHEBI:15378"/>
        <dbReference type="ChEBI" id="CHEBI:57783"/>
        <dbReference type="ChEBI" id="CHEBI:58349"/>
        <dbReference type="ChEBI" id="CHEBI:78460"/>
        <dbReference type="ChEBI" id="CHEBI:78461"/>
    </reaction>
    <physiologicalReaction direction="left-to-right" evidence="46">
        <dbReference type="Rhea" id="RHEA:41841"/>
    </physiologicalReaction>
</comment>
<evidence type="ECO:0000256" key="2">
    <source>
        <dbReference type="ARBA" id="ARBA00022450"/>
    </source>
</evidence>
<evidence type="ECO:0000259" key="53">
    <source>
        <dbReference type="PROSITE" id="PS52004"/>
    </source>
</evidence>
<comment type="caution">
    <text evidence="55">The sequence shown here is derived from an EMBL/GenBank/DDBJ whole genome shotgun (WGS) entry which is preliminary data.</text>
</comment>
<evidence type="ECO:0000256" key="7">
    <source>
        <dbReference type="ARBA" id="ARBA00023239"/>
    </source>
</evidence>
<dbReference type="SMART" id="SM00825">
    <property type="entry name" value="PKS_KS"/>
    <property type="match status" value="1"/>
</dbReference>
<dbReference type="PANTHER" id="PTHR43775:SF51">
    <property type="entry name" value="INACTIVE PHENOLPHTHIOCEROL SYNTHESIS POLYKETIDE SYNTHASE TYPE I PKS1-RELATED"/>
    <property type="match status" value="1"/>
</dbReference>
<dbReference type="CDD" id="cd08956">
    <property type="entry name" value="KR_3_FAS_SDR_x"/>
    <property type="match status" value="1"/>
</dbReference>
<evidence type="ECO:0000313" key="56">
    <source>
        <dbReference type="Proteomes" id="UP001595858"/>
    </source>
</evidence>
<dbReference type="InterPro" id="IPR049900">
    <property type="entry name" value="PKS_mFAS_DH"/>
</dbReference>
<evidence type="ECO:0000256" key="10">
    <source>
        <dbReference type="ARBA" id="ARBA00023332"/>
    </source>
</evidence>
<dbReference type="InterPro" id="IPR049551">
    <property type="entry name" value="PKS_DH_C"/>
</dbReference>
<evidence type="ECO:0000256" key="13">
    <source>
        <dbReference type="ARBA" id="ARBA00023388"/>
    </source>
</evidence>
<dbReference type="SUPFAM" id="SSF53474">
    <property type="entry name" value="alpha/beta-Hydrolases"/>
    <property type="match status" value="1"/>
</dbReference>
<evidence type="ECO:0000256" key="15">
    <source>
        <dbReference type="ARBA" id="ARBA00023398"/>
    </source>
</evidence>
<dbReference type="InterPro" id="IPR013154">
    <property type="entry name" value="ADH-like_N"/>
</dbReference>
<comment type="catalytic activity">
    <reaction evidence="34">
        <text>(2E)-octenoyl-[ACP] + NADPH + H(+) = octanoyl-[ACP] + NADP(+)</text>
        <dbReference type="Rhea" id="RHEA:41848"/>
        <dbReference type="Rhea" id="RHEA-COMP:9635"/>
        <dbReference type="Rhea" id="RHEA-COMP:9636"/>
        <dbReference type="ChEBI" id="CHEBI:15378"/>
        <dbReference type="ChEBI" id="CHEBI:57783"/>
        <dbReference type="ChEBI" id="CHEBI:58349"/>
        <dbReference type="ChEBI" id="CHEBI:78462"/>
        <dbReference type="ChEBI" id="CHEBI:78463"/>
    </reaction>
    <physiologicalReaction direction="left-to-right" evidence="34">
        <dbReference type="Rhea" id="RHEA:41849"/>
    </physiologicalReaction>
</comment>
<evidence type="ECO:0000256" key="6">
    <source>
        <dbReference type="ARBA" id="ARBA00022898"/>
    </source>
</evidence>
<dbReference type="PROSITE" id="PS52004">
    <property type="entry name" value="KS3_2"/>
    <property type="match status" value="1"/>
</dbReference>
<dbReference type="SMART" id="SM00822">
    <property type="entry name" value="PKS_KR"/>
    <property type="match status" value="1"/>
</dbReference>
<feature type="region of interest" description="Disordered" evidence="51">
    <location>
        <begin position="471"/>
        <end position="531"/>
    </location>
</feature>
<dbReference type="Gene3D" id="3.40.47.10">
    <property type="match status" value="1"/>
</dbReference>
<evidence type="ECO:0000256" key="3">
    <source>
        <dbReference type="ARBA" id="ARBA00022553"/>
    </source>
</evidence>
<dbReference type="Gene3D" id="3.40.366.10">
    <property type="entry name" value="Malonyl-Coenzyme A Acyl Carrier Protein, domain 2"/>
    <property type="match status" value="1"/>
</dbReference>
<feature type="compositionally biased region" description="Low complexity" evidence="51">
    <location>
        <begin position="1129"/>
        <end position="1138"/>
    </location>
</feature>
<dbReference type="InterPro" id="IPR020807">
    <property type="entry name" value="PKS_DH"/>
</dbReference>
<dbReference type="Proteomes" id="UP001595858">
    <property type="component" value="Unassembled WGS sequence"/>
</dbReference>
<dbReference type="SMART" id="SM00823">
    <property type="entry name" value="PKS_PP"/>
    <property type="match status" value="1"/>
</dbReference>
<evidence type="ECO:0000256" key="46">
    <source>
        <dbReference type="ARBA" id="ARBA00049422"/>
    </source>
</evidence>
<dbReference type="Pfam" id="PF00550">
    <property type="entry name" value="PP-binding"/>
    <property type="match status" value="1"/>
</dbReference>
<dbReference type="Pfam" id="PF21089">
    <property type="entry name" value="PKS_DH_N"/>
    <property type="match status" value="1"/>
</dbReference>
<keyword evidence="7" id="KW-0456">Lyase</keyword>
<comment type="catalytic activity">
    <reaction evidence="25">
        <text>(2E)-butenoyl-[ACP] + NADPH + H(+) = butanoyl-[ACP] + NADP(+)</text>
        <dbReference type="Rhea" id="RHEA:41812"/>
        <dbReference type="Rhea" id="RHEA-COMP:9627"/>
        <dbReference type="Rhea" id="RHEA-COMP:9628"/>
        <dbReference type="ChEBI" id="CHEBI:15378"/>
        <dbReference type="ChEBI" id="CHEBI:57783"/>
        <dbReference type="ChEBI" id="CHEBI:58349"/>
        <dbReference type="ChEBI" id="CHEBI:78453"/>
        <dbReference type="ChEBI" id="CHEBI:78454"/>
    </reaction>
    <physiologicalReaction direction="left-to-right" evidence="25">
        <dbReference type="Rhea" id="RHEA:41813"/>
    </physiologicalReaction>
</comment>
<dbReference type="PROSITE" id="PS00012">
    <property type="entry name" value="PHOSPHOPANTETHEINE"/>
    <property type="match status" value="1"/>
</dbReference>
<comment type="catalytic activity">
    <reaction evidence="32">
        <text>(2E)-dodecenoyl-[ACP] + NADPH + H(+) = dodecanoyl-[ACP] + NADP(+)</text>
        <dbReference type="Rhea" id="RHEA:41880"/>
        <dbReference type="Rhea" id="RHEA-COMP:9643"/>
        <dbReference type="Rhea" id="RHEA-COMP:9644"/>
        <dbReference type="ChEBI" id="CHEBI:15378"/>
        <dbReference type="ChEBI" id="CHEBI:57783"/>
        <dbReference type="ChEBI" id="CHEBI:58349"/>
        <dbReference type="ChEBI" id="CHEBI:65264"/>
        <dbReference type="ChEBI" id="CHEBI:78472"/>
    </reaction>
    <physiologicalReaction direction="left-to-right" evidence="32">
        <dbReference type="Rhea" id="RHEA:41881"/>
    </physiologicalReaction>
</comment>
<evidence type="ECO:0000256" key="11">
    <source>
        <dbReference type="ARBA" id="ARBA00023351"/>
    </source>
</evidence>
<dbReference type="CDD" id="cd00833">
    <property type="entry name" value="PKS"/>
    <property type="match status" value="1"/>
</dbReference>
<keyword evidence="6" id="KW-0663">Pyridoxal phosphate</keyword>
<evidence type="ECO:0000256" key="1">
    <source>
        <dbReference type="ARBA" id="ARBA00005189"/>
    </source>
</evidence>
<dbReference type="InterPro" id="IPR055123">
    <property type="entry name" value="SpnB-like_Rossmann"/>
</dbReference>
<dbReference type="SMART" id="SM00826">
    <property type="entry name" value="PKS_DH"/>
    <property type="match status" value="1"/>
</dbReference>
<keyword evidence="8" id="KW-0511">Multifunctional enzyme</keyword>
<dbReference type="InterPro" id="IPR006162">
    <property type="entry name" value="Ppantetheine_attach_site"/>
</dbReference>
<protein>
    <submittedName>
        <fullName evidence="55">Beta-ketoacyl synthase N-terminal-like domain-containing protein</fullName>
    </submittedName>
</protein>
<feature type="domain" description="Carrier" evidence="52">
    <location>
        <begin position="2122"/>
        <end position="2197"/>
    </location>
</feature>
<evidence type="ECO:0000256" key="29">
    <source>
        <dbReference type="ARBA" id="ARBA00047953"/>
    </source>
</evidence>
<sequence length="2513" mass="257373">MTQHSTGPNRQAPEGDRVATALRAALKENDRLKRHNRRLSAAAREPVAVVGVGCRLPGGVGSPEGLWDLVASGGDATCDFPEDRGWDVEALYDPEGGRGGTSYVRRGGFLGDAAGFDAGFFGVSPREALAMDPQQRVLLETVWEALERAGIDPTVLRDSATGTFMGATSSDYLTAASPWPEGTEGYVLTGNAASVVSGRVAYTLGLRGPAVTVDTACSSSLVALHQAVQALRRGECDLALAGGVSVASSPSVFVEYSRQGGLSRDGRCRSFGAKADGTGFGEGAGVVVLERLSDAVSGGRRVWGVVRGSAVNSDGASNGLSAPNGAAQEAVMRAALADAGVEASHVGVVEGHGTGTVLGDPIELGALGAVYGRCGGVVVGSVKANIAHVQAAAGVAGLIALLGVLGRGTAPALTGVSDGVSELVDWAELGLGAVSGGPRAWPRGEGRRIGGVSSFGISGTNAHVVVEEPPHDHAYDFPAPSGEPAGAPRGRVLGGLAGIPAPPAAPEAPPYAGGTGNTSGDGPTASPAPYGPRPLLFGPDPARGERTVPLPISARTPEALRAQAERLHTYLAEHPEADAVGVAYSLATTRARFEHRAVVLGTRRDEHLDGLAALARGETPPGTVRGEGGAPGATTATVFVFPGQGGQWPGMAAELLEASEIFSGRIAECEAALRPHVDWSLGAVLRGEPGAPGLERVDVLQPVLWAVMVALAELWTACGVRPDAVVGHSQGEIAAACVCGALSLEDGARVAAARSRLSVPLIETGGLLAVPVPAEEAAARILPWGEALSVGALNSPESVVISGRRQALEEVRAEYEREGVSARPVASAFASHSPEMEVLRGPIAAELAGLAPRSGGVPFHSTVRGEVVDGAELGADYWFANLRRPVLFEPAVRALAEADRCVFIEVSPHPVMGAAVARTAESVDAPPGAGQRVVATLRRDEGGPERFTAAVAEAYAHGAAPDWGALLARRPSARVHLPTYAFQHRRYWARRAGGADPALGIGTEDHLLLGAAVSRAGTRGFLLTGELALHRMPWLADHALGGDALLPGTALAELALRGGDRAECPRLVELAMHTPLWLPATGGLQVQVRVDDAGEGGRRAVSVHSRPRPAESGPGAGDAWTVHAEGTLAPDDAAAPGAAPGGPTGAWPPPGSEPLPLDGAYDDLAGRGYAYGPAFRGLEAAWRRGDRLYADVALPGERRAEAAACGIHPALLDAALHPLLLDASGGNGPDAAPRLPFSWEGVRLHAEGATALRVCLTRLEEGVFAVHAADPRGAPVLTVEALTTRPVSASAAGGRGTQPLYRVDWVPAPAPAEPAPAPSGWASLGDRAGAGVLSASAPHYADLAELSAAAAAGAPVPDVVLYRCARPGSGAGAARTAVADVLALVRAWPGDDRLAGARLVVATAGAVAVGTEPTARTPGGDGRRDGPAPEGPEPDPAGAAVWGLVRCAQSEHPGRFALVDLEPGADGADGAAAGVLAAALAADEDQIAVRGGACRVPRLAAVESARVIPPPGAEPWRLEPAGDGTLRLRAVPARAAQRPLTAGEVRIAVRAAGLNFLDVLLALGLFAAEHEFGSECVGEVLETGAGVTDLAPGDRVMGIVHGALGTVGVADRRMVAAVPGHWSDTDAAAAPIAYLTAYHALVDLARVRPGERVLVHAAAGGVGQAALRLARHLGAEVYATAGRGKWPVLRGFGVPDARIADSRTLDYEDAFGGGAGVDVVLNSLTGAHIDASLRLLAPGGRFVEIGKAEVRDAGAVAADHPGTTYRAFRLGEGECGPERIQEMLQEVLRLFEQGALGPLPASAWPIGRAHEALRCLQKGRNVGKLVLETPTPPDPRGTVLITGGTGRLGALTAYHLVRTHGVRRLLLTSRRGPDAPGAGELAEGLRALGAEADIRACDAADRTALAGVIGGVPADRPLTAVVHAAGVLDDAPVTALTPERAAPVLAAKAGAAWNLHELTREAPLAAFVLYSSAAGVLGAAGQASYAAASTALDALAVHRRSRGLPATSLSWGLWADRSELTAGLGEADLARMRRQGVAGALETDQALELLDTALGTGEPHVVAMPVDRAGLAARARETGRIPPVFRGLVRPPRRGAAAAAEGGGGTGLPRDLAARPEAERTRVLLELVRAHAADVLGHSDAAAIGEHRRFLELGADSLTAVELRNRLAAAVGAPLPAGLVFSRATPGELAEHLRGLLDERSAPEHGFGPVEGPGGGEAGAGREGAAAGADPGGDSMVALFRGACAAGRVEDGLQMLRAAARLRPRFDAGRGQPRPRPLLLAEGRAPLFVCFPSLVMISGPHEYARFAAALRGVHEVRVLPQPGFAGGEHLPGTVRAAAEAQAAAVEEACGAERFVLVGRSSGGWVAHAVAEALEQRGRRPAGVVLLDTPVPEDAALAPLIGGRIIERDRELGLTDAARATAMGGYLDLFESWSPRKIAARTAMVRPDDPVADGGGAPVAEGLWRFAWPLPHDALRVPGDHLTMLEDHAEQTAAAVGEWVRRTVHPPRSTPPEF</sequence>
<evidence type="ECO:0000256" key="47">
    <source>
        <dbReference type="ARBA" id="ARBA00049449"/>
    </source>
</evidence>
<comment type="catalytic activity">
    <reaction evidence="38">
        <text>holo-[ACP] + acetyl-CoA = acetyl-[ACP] + CoA</text>
        <dbReference type="Rhea" id="RHEA:41788"/>
        <dbReference type="Rhea" id="RHEA-COMP:9621"/>
        <dbReference type="Rhea" id="RHEA-COMP:9685"/>
        <dbReference type="ChEBI" id="CHEBI:57287"/>
        <dbReference type="ChEBI" id="CHEBI:57288"/>
        <dbReference type="ChEBI" id="CHEBI:64479"/>
        <dbReference type="ChEBI" id="CHEBI:78446"/>
        <dbReference type="EC" id="2.3.1.38"/>
    </reaction>
    <physiologicalReaction direction="left-to-right" evidence="38">
        <dbReference type="Rhea" id="RHEA:41789"/>
    </physiologicalReaction>
</comment>
<comment type="catalytic activity">
    <reaction evidence="18">
        <text>(3R)-hydroxybutanoyl-[ACP] = (2E)-butenoyl-[ACP] + H2O</text>
        <dbReference type="Rhea" id="RHEA:41808"/>
        <dbReference type="Rhea" id="RHEA-COMP:9626"/>
        <dbReference type="Rhea" id="RHEA-COMP:9627"/>
        <dbReference type="ChEBI" id="CHEBI:15377"/>
        <dbReference type="ChEBI" id="CHEBI:78451"/>
        <dbReference type="ChEBI" id="CHEBI:78453"/>
    </reaction>
    <physiologicalReaction direction="left-to-right" evidence="18">
        <dbReference type="Rhea" id="RHEA:41809"/>
    </physiologicalReaction>
</comment>
<evidence type="ECO:0000256" key="51">
    <source>
        <dbReference type="SAM" id="MobiDB-lite"/>
    </source>
</evidence>
<dbReference type="EMBL" id="JBHSIY010000013">
    <property type="protein sequence ID" value="MFC4868192.1"/>
    <property type="molecule type" value="Genomic_DNA"/>
</dbReference>
<dbReference type="Gene3D" id="3.10.129.110">
    <property type="entry name" value="Polyketide synthase dehydratase"/>
    <property type="match status" value="1"/>
</dbReference>
<evidence type="ECO:0000256" key="18">
    <source>
        <dbReference type="ARBA" id="ARBA00023402"/>
    </source>
</evidence>
<dbReference type="Pfam" id="PF08240">
    <property type="entry name" value="ADH_N"/>
    <property type="match status" value="1"/>
</dbReference>
<evidence type="ECO:0000256" key="49">
    <source>
        <dbReference type="ARBA" id="ARBA00049533"/>
    </source>
</evidence>
<evidence type="ECO:0000256" key="44">
    <source>
        <dbReference type="ARBA" id="ARBA00049263"/>
    </source>
</evidence>
<evidence type="ECO:0000256" key="12">
    <source>
        <dbReference type="ARBA" id="ARBA00023373"/>
    </source>
</evidence>
<evidence type="ECO:0000256" key="21">
    <source>
        <dbReference type="ARBA" id="ARBA00047394"/>
    </source>
</evidence>
<feature type="region of interest" description="C-terminal hotdog fold" evidence="50">
    <location>
        <begin position="1152"/>
        <end position="1293"/>
    </location>
</feature>
<evidence type="ECO:0000256" key="17">
    <source>
        <dbReference type="ARBA" id="ARBA00023401"/>
    </source>
</evidence>
<feature type="active site" description="Proton acceptor; for dehydratase activity" evidence="50">
    <location>
        <position position="1038"/>
    </location>
</feature>
<evidence type="ECO:0000256" key="41">
    <source>
        <dbReference type="ARBA" id="ARBA00049019"/>
    </source>
</evidence>
<evidence type="ECO:0000256" key="31">
    <source>
        <dbReference type="ARBA" id="ARBA00048051"/>
    </source>
</evidence>
<dbReference type="InterPro" id="IPR036736">
    <property type="entry name" value="ACP-like_sf"/>
</dbReference>
<evidence type="ECO:0000256" key="42">
    <source>
        <dbReference type="ARBA" id="ARBA00049109"/>
    </source>
</evidence>
<comment type="catalytic activity">
    <reaction evidence="23">
        <text>3-oxodecanoyl-[ACP] + NADPH + H(+) = (3R)-hydroxydecanoyl-[ACP] + NADP(+)</text>
        <dbReference type="Rhea" id="RHEA:41856"/>
        <dbReference type="Rhea" id="RHEA-COMP:9637"/>
        <dbReference type="Rhea" id="RHEA-COMP:9638"/>
        <dbReference type="ChEBI" id="CHEBI:15378"/>
        <dbReference type="ChEBI" id="CHEBI:57783"/>
        <dbReference type="ChEBI" id="CHEBI:58349"/>
        <dbReference type="ChEBI" id="CHEBI:78464"/>
        <dbReference type="ChEBI" id="CHEBI:78466"/>
    </reaction>
    <physiologicalReaction direction="left-to-right" evidence="23">
        <dbReference type="Rhea" id="RHEA:41857"/>
    </physiologicalReaction>
</comment>
<dbReference type="CDD" id="cd05195">
    <property type="entry name" value="enoyl_red"/>
    <property type="match status" value="1"/>
</dbReference>
<feature type="region of interest" description="Disordered" evidence="51">
    <location>
        <begin position="1095"/>
        <end position="1153"/>
    </location>
</feature>
<feature type="domain" description="PKS/mFAS DH" evidence="54">
    <location>
        <begin position="1006"/>
        <end position="1293"/>
    </location>
</feature>
<dbReference type="Pfam" id="PF22621">
    <property type="entry name" value="CurL-like_PKS_C"/>
    <property type="match status" value="1"/>
</dbReference>
<dbReference type="SUPFAM" id="SSF55048">
    <property type="entry name" value="Probable ACP-binding domain of malonyl-CoA ACP transacylase"/>
    <property type="match status" value="1"/>
</dbReference>
<comment type="catalytic activity">
    <reaction evidence="33">
        <text>tetradecanoyl-[ACP] + H2O = tetradecanoate + holo-[ACP] + H(+)</text>
        <dbReference type="Rhea" id="RHEA:30123"/>
        <dbReference type="Rhea" id="RHEA-COMP:9648"/>
        <dbReference type="Rhea" id="RHEA-COMP:9685"/>
        <dbReference type="ChEBI" id="CHEBI:15377"/>
        <dbReference type="ChEBI" id="CHEBI:15378"/>
        <dbReference type="ChEBI" id="CHEBI:30807"/>
        <dbReference type="ChEBI" id="CHEBI:64479"/>
        <dbReference type="ChEBI" id="CHEBI:78477"/>
        <dbReference type="EC" id="3.1.2.14"/>
    </reaction>
    <physiologicalReaction direction="left-to-right" evidence="33">
        <dbReference type="Rhea" id="RHEA:30124"/>
    </physiologicalReaction>
</comment>
<comment type="catalytic activity">
    <reaction evidence="29">
        <text>3-oxobutanoyl-[ACP] + NADPH + H(+) = (3R)-hydroxybutanoyl-[ACP] + NADP(+)</text>
        <dbReference type="Rhea" id="RHEA:41804"/>
        <dbReference type="Rhea" id="RHEA-COMP:9625"/>
        <dbReference type="Rhea" id="RHEA-COMP:9626"/>
        <dbReference type="ChEBI" id="CHEBI:15378"/>
        <dbReference type="ChEBI" id="CHEBI:57783"/>
        <dbReference type="ChEBI" id="CHEBI:58349"/>
        <dbReference type="ChEBI" id="CHEBI:78450"/>
        <dbReference type="ChEBI" id="CHEBI:78451"/>
    </reaction>
    <physiologicalReaction direction="left-to-right" evidence="29">
        <dbReference type="Rhea" id="RHEA:41805"/>
    </physiologicalReaction>
</comment>
<dbReference type="PROSITE" id="PS52019">
    <property type="entry name" value="PKS_MFAS_DH"/>
    <property type="match status" value="1"/>
</dbReference>
<dbReference type="InterPro" id="IPR020806">
    <property type="entry name" value="PKS_PP-bd"/>
</dbReference>
<dbReference type="SMART" id="SM01294">
    <property type="entry name" value="PKS_PP_betabranch"/>
    <property type="match status" value="1"/>
</dbReference>
<evidence type="ECO:0000256" key="33">
    <source>
        <dbReference type="ARBA" id="ARBA00048289"/>
    </source>
</evidence>
<evidence type="ECO:0000256" key="40">
    <source>
        <dbReference type="ARBA" id="ARBA00048935"/>
    </source>
</evidence>
<feature type="region of interest" description="Disordered" evidence="51">
    <location>
        <begin position="2092"/>
        <end position="2111"/>
    </location>
</feature>
<evidence type="ECO:0000256" key="50">
    <source>
        <dbReference type="PROSITE-ProRule" id="PRU01363"/>
    </source>
</evidence>
<comment type="catalytic activity">
    <reaction evidence="27">
        <text>(2E)-hexadecenoyl-[ACP] + NADPH + H(+) = hexadecanoyl-[ACP] + NADP(+)</text>
        <dbReference type="Rhea" id="RHEA:41912"/>
        <dbReference type="Rhea" id="RHEA-COMP:9651"/>
        <dbReference type="Rhea" id="RHEA-COMP:9652"/>
        <dbReference type="ChEBI" id="CHEBI:15378"/>
        <dbReference type="ChEBI" id="CHEBI:57783"/>
        <dbReference type="ChEBI" id="CHEBI:58349"/>
        <dbReference type="ChEBI" id="CHEBI:78481"/>
        <dbReference type="ChEBI" id="CHEBI:78483"/>
    </reaction>
    <physiologicalReaction direction="left-to-right" evidence="27">
        <dbReference type="Rhea" id="RHEA:41913"/>
    </physiologicalReaction>
</comment>
<comment type="catalytic activity">
    <reaction evidence="43">
        <text>(2E)-tetradecenoyl-[ACP] + NADPH + H(+) = tetradecanoyl-[ACP] + NADP(+)</text>
        <dbReference type="Rhea" id="RHEA:41896"/>
        <dbReference type="Rhea" id="RHEA-COMP:9647"/>
        <dbReference type="Rhea" id="RHEA-COMP:9648"/>
        <dbReference type="ChEBI" id="CHEBI:15378"/>
        <dbReference type="ChEBI" id="CHEBI:57783"/>
        <dbReference type="ChEBI" id="CHEBI:58349"/>
        <dbReference type="ChEBI" id="CHEBI:78475"/>
        <dbReference type="ChEBI" id="CHEBI:78477"/>
    </reaction>
    <physiologicalReaction direction="left-to-right" evidence="43">
        <dbReference type="Rhea" id="RHEA:41897"/>
    </physiologicalReaction>
</comment>
<evidence type="ECO:0000256" key="5">
    <source>
        <dbReference type="ARBA" id="ARBA00022799"/>
    </source>
</evidence>
<evidence type="ECO:0000256" key="16">
    <source>
        <dbReference type="ARBA" id="ARBA00023399"/>
    </source>
</evidence>
<keyword evidence="9" id="KW-0012">Acyltransferase</keyword>
<gene>
    <name evidence="55" type="ORF">ACFPCZ_16275</name>
</gene>
<evidence type="ECO:0000256" key="28">
    <source>
        <dbReference type="ARBA" id="ARBA00047897"/>
    </source>
</evidence>
<comment type="catalytic activity">
    <reaction evidence="28">
        <text>(2E)-hexenoyl-[ACP] + NADPH + H(+) = hexanoyl-[ACP] + NADP(+)</text>
        <dbReference type="Rhea" id="RHEA:41832"/>
        <dbReference type="Rhea" id="RHEA-COMP:9631"/>
        <dbReference type="Rhea" id="RHEA-COMP:9632"/>
        <dbReference type="ChEBI" id="CHEBI:15378"/>
        <dbReference type="ChEBI" id="CHEBI:57783"/>
        <dbReference type="ChEBI" id="CHEBI:58349"/>
        <dbReference type="ChEBI" id="CHEBI:78458"/>
        <dbReference type="ChEBI" id="CHEBI:78459"/>
    </reaction>
    <physiologicalReaction direction="left-to-right" evidence="28">
        <dbReference type="Rhea" id="RHEA:41833"/>
    </physiologicalReaction>
</comment>
<dbReference type="Pfam" id="PF14765">
    <property type="entry name" value="PS-DH"/>
    <property type="match status" value="1"/>
</dbReference>
<comment type="catalytic activity">
    <reaction evidence="12">
        <text>(3R)-hydroxyhexanoyl-[ACP] = (2E)-hexenoyl-[ACP] + H2O</text>
        <dbReference type="Rhea" id="RHEA:41828"/>
        <dbReference type="Rhea" id="RHEA-COMP:9630"/>
        <dbReference type="Rhea" id="RHEA-COMP:9631"/>
        <dbReference type="ChEBI" id="CHEBI:15377"/>
        <dbReference type="ChEBI" id="CHEBI:78457"/>
        <dbReference type="ChEBI" id="CHEBI:78458"/>
    </reaction>
    <physiologicalReaction direction="left-to-right" evidence="12">
        <dbReference type="Rhea" id="RHEA:41829"/>
    </physiologicalReaction>
</comment>
<comment type="catalytic activity">
    <reaction evidence="14">
        <text>a (3R)-hydroxyacyl-[ACP] = a (2E)-enoyl-[ACP] + H2O</text>
        <dbReference type="Rhea" id="RHEA:13097"/>
        <dbReference type="Rhea" id="RHEA-COMP:9925"/>
        <dbReference type="Rhea" id="RHEA-COMP:9945"/>
        <dbReference type="ChEBI" id="CHEBI:15377"/>
        <dbReference type="ChEBI" id="CHEBI:78784"/>
        <dbReference type="ChEBI" id="CHEBI:78827"/>
        <dbReference type="EC" id="4.2.1.59"/>
    </reaction>
    <physiologicalReaction direction="left-to-right" evidence="14">
        <dbReference type="Rhea" id="RHEA:13098"/>
    </physiologicalReaction>
</comment>
<dbReference type="InterPro" id="IPR013968">
    <property type="entry name" value="PKS_KR"/>
</dbReference>
<dbReference type="InterPro" id="IPR042104">
    <property type="entry name" value="PKS_dehydratase_sf"/>
</dbReference>
<dbReference type="PROSITE" id="PS50075">
    <property type="entry name" value="CARRIER"/>
    <property type="match status" value="1"/>
</dbReference>
<evidence type="ECO:0000256" key="19">
    <source>
        <dbReference type="ARBA" id="ARBA00023442"/>
    </source>
</evidence>
<dbReference type="Pfam" id="PF00109">
    <property type="entry name" value="ketoacyl-synt"/>
    <property type="match status" value="1"/>
</dbReference>
<comment type="catalytic activity">
    <reaction evidence="15">
        <text>(3R)-hydroxytetradecanoyl-[ACP] = (2E)-tetradecenoyl-[ACP] + H2O</text>
        <dbReference type="Rhea" id="RHEA:41892"/>
        <dbReference type="Rhea" id="RHEA-COMP:9646"/>
        <dbReference type="Rhea" id="RHEA-COMP:9647"/>
        <dbReference type="ChEBI" id="CHEBI:15377"/>
        <dbReference type="ChEBI" id="CHEBI:78474"/>
        <dbReference type="ChEBI" id="CHEBI:78475"/>
    </reaction>
    <physiologicalReaction direction="left-to-right" evidence="15">
        <dbReference type="Rhea" id="RHEA:41893"/>
    </physiologicalReaction>
</comment>
<comment type="catalytic activity">
    <reaction evidence="36">
        <text>3-oxohexanoyl-[ACP] + NADPH + H(+) = (3R)-hydroxyhexanoyl-[ACP] + NADP(+)</text>
        <dbReference type="Rhea" id="RHEA:41824"/>
        <dbReference type="Rhea" id="RHEA-COMP:9629"/>
        <dbReference type="Rhea" id="RHEA-COMP:9630"/>
        <dbReference type="ChEBI" id="CHEBI:15378"/>
        <dbReference type="ChEBI" id="CHEBI:57783"/>
        <dbReference type="ChEBI" id="CHEBI:58349"/>
        <dbReference type="ChEBI" id="CHEBI:78456"/>
        <dbReference type="ChEBI" id="CHEBI:78457"/>
    </reaction>
    <physiologicalReaction direction="left-to-right" evidence="36">
        <dbReference type="Rhea" id="RHEA:41825"/>
    </physiologicalReaction>
</comment>
<dbReference type="SUPFAM" id="SSF47336">
    <property type="entry name" value="ACP-like"/>
    <property type="match status" value="1"/>
</dbReference>
<comment type="pathway">
    <text evidence="1">Lipid metabolism.</text>
</comment>
<feature type="active site" description="Proton donor; for dehydratase activity" evidence="50">
    <location>
        <position position="1213"/>
    </location>
</feature>
<dbReference type="InterPro" id="IPR009081">
    <property type="entry name" value="PP-bd_ACP"/>
</dbReference>
<comment type="catalytic activity">
    <reaction evidence="48">
        <text>(2E)-decenoyl-[ACP] + NADPH + H(+) = decanoyl-[ACP] + NADP(+)</text>
        <dbReference type="Rhea" id="RHEA:41864"/>
        <dbReference type="Rhea" id="RHEA-COMP:9639"/>
        <dbReference type="Rhea" id="RHEA-COMP:9640"/>
        <dbReference type="ChEBI" id="CHEBI:15378"/>
        <dbReference type="ChEBI" id="CHEBI:57783"/>
        <dbReference type="ChEBI" id="CHEBI:58349"/>
        <dbReference type="ChEBI" id="CHEBI:78467"/>
        <dbReference type="ChEBI" id="CHEBI:78468"/>
    </reaction>
    <physiologicalReaction direction="left-to-right" evidence="48">
        <dbReference type="Rhea" id="RHEA:41865"/>
    </physiologicalReaction>
</comment>
<dbReference type="InterPro" id="IPR011032">
    <property type="entry name" value="GroES-like_sf"/>
</dbReference>
<evidence type="ECO:0000256" key="35">
    <source>
        <dbReference type="ARBA" id="ARBA00048506"/>
    </source>
</evidence>
<evidence type="ECO:0000256" key="39">
    <source>
        <dbReference type="ARBA" id="ARBA00048704"/>
    </source>
</evidence>
<evidence type="ECO:0000256" key="43">
    <source>
        <dbReference type="ARBA" id="ARBA00049171"/>
    </source>
</evidence>
<evidence type="ECO:0000259" key="54">
    <source>
        <dbReference type="PROSITE" id="PS52019"/>
    </source>
</evidence>
<dbReference type="InterPro" id="IPR014043">
    <property type="entry name" value="Acyl_transferase_dom"/>
</dbReference>
<dbReference type="Gene3D" id="3.40.50.11460">
    <property type="match status" value="1"/>
</dbReference>
<comment type="catalytic activity">
    <reaction evidence="44">
        <text>3-oxododecanoyl-[ACP] + NADPH + H(+) = (3R)-hydroxydodecanoyl-[ACP] + NADP(+)</text>
        <dbReference type="Rhea" id="RHEA:41872"/>
        <dbReference type="Rhea" id="RHEA-COMP:9641"/>
        <dbReference type="Rhea" id="RHEA-COMP:9642"/>
        <dbReference type="ChEBI" id="CHEBI:15378"/>
        <dbReference type="ChEBI" id="CHEBI:57783"/>
        <dbReference type="ChEBI" id="CHEBI:58349"/>
        <dbReference type="ChEBI" id="CHEBI:78469"/>
        <dbReference type="ChEBI" id="CHEBI:78470"/>
    </reaction>
    <physiologicalReaction direction="left-to-right" evidence="44">
        <dbReference type="Rhea" id="RHEA:41873"/>
    </physiologicalReaction>
</comment>
<dbReference type="InterPro" id="IPR016035">
    <property type="entry name" value="Acyl_Trfase/lysoPLipase"/>
</dbReference>